<evidence type="ECO:0000313" key="2">
    <source>
        <dbReference type="EMBL" id="NMC63114.1"/>
    </source>
</evidence>
<protein>
    <submittedName>
        <fullName evidence="2">PH domain-containing protein</fullName>
    </submittedName>
</protein>
<evidence type="ECO:0000313" key="3">
    <source>
        <dbReference type="Proteomes" id="UP000524246"/>
    </source>
</evidence>
<name>A0A7X9FSP6_9DELT</name>
<sequence length="102" mass="11645">YILDKNGIEGRYGVLWVNQVISRIRYVDIRSAEIQQSLIDRLLTVGDVIISSAAKQTIDILFQGIAVPHEVKEVILAERDKRQRLERLNMKEQSGVKEQAQA</sequence>
<accession>A0A7X9FSP6</accession>
<dbReference type="AlphaFoldDB" id="A0A7X9FSP6"/>
<dbReference type="Proteomes" id="UP000524246">
    <property type="component" value="Unassembled WGS sequence"/>
</dbReference>
<dbReference type="Pfam" id="PF03703">
    <property type="entry name" value="bPH_2"/>
    <property type="match status" value="1"/>
</dbReference>
<dbReference type="EMBL" id="JAAZON010000356">
    <property type="protein sequence ID" value="NMC63114.1"/>
    <property type="molecule type" value="Genomic_DNA"/>
</dbReference>
<reference evidence="2 3" key="1">
    <citation type="journal article" date="2020" name="Biotechnol. Biofuels">
        <title>New insights from the biogas microbiome by comprehensive genome-resolved metagenomics of nearly 1600 species originating from multiple anaerobic digesters.</title>
        <authorList>
            <person name="Campanaro S."/>
            <person name="Treu L."/>
            <person name="Rodriguez-R L.M."/>
            <person name="Kovalovszki A."/>
            <person name="Ziels R.M."/>
            <person name="Maus I."/>
            <person name="Zhu X."/>
            <person name="Kougias P.G."/>
            <person name="Basile A."/>
            <person name="Luo G."/>
            <person name="Schluter A."/>
            <person name="Konstantinidis K.T."/>
            <person name="Angelidaki I."/>
        </authorList>
    </citation>
    <scope>NUCLEOTIDE SEQUENCE [LARGE SCALE GENOMIC DNA]</scope>
    <source>
        <strain evidence="2">AS27yjCOA_65</strain>
    </source>
</reference>
<organism evidence="2 3">
    <name type="scientific">SAR324 cluster bacterium</name>
    <dbReference type="NCBI Taxonomy" id="2024889"/>
    <lineage>
        <taxon>Bacteria</taxon>
        <taxon>Deltaproteobacteria</taxon>
        <taxon>SAR324 cluster</taxon>
    </lineage>
</organism>
<gene>
    <name evidence="2" type="ORF">GYA55_08090</name>
</gene>
<dbReference type="InterPro" id="IPR005182">
    <property type="entry name" value="YdbS-like_PH"/>
</dbReference>
<comment type="caution">
    <text evidence="2">The sequence shown here is derived from an EMBL/GenBank/DDBJ whole genome shotgun (WGS) entry which is preliminary data.</text>
</comment>
<proteinExistence type="predicted"/>
<feature type="domain" description="YdbS-like PH" evidence="1">
    <location>
        <begin position="1"/>
        <end position="73"/>
    </location>
</feature>
<feature type="non-terminal residue" evidence="2">
    <location>
        <position position="1"/>
    </location>
</feature>
<evidence type="ECO:0000259" key="1">
    <source>
        <dbReference type="Pfam" id="PF03703"/>
    </source>
</evidence>